<dbReference type="AlphaFoldDB" id="A0A4P8XXC1"/>
<dbReference type="Pfam" id="PF09586">
    <property type="entry name" value="YfhO"/>
    <property type="match status" value="1"/>
</dbReference>
<dbReference type="RefSeq" id="WP_138156732.1">
    <property type="nucleotide sequence ID" value="NZ_CP039381.1"/>
</dbReference>
<dbReference type="EMBL" id="CP039381">
    <property type="protein sequence ID" value="QCT06680.1"/>
    <property type="molecule type" value="Genomic_DNA"/>
</dbReference>
<dbReference type="PANTHER" id="PTHR38454:SF1">
    <property type="entry name" value="INTEGRAL MEMBRANE PROTEIN"/>
    <property type="match status" value="1"/>
</dbReference>
<feature type="transmembrane region" description="Helical" evidence="2">
    <location>
        <begin position="343"/>
        <end position="363"/>
    </location>
</feature>
<feature type="transmembrane region" description="Helical" evidence="2">
    <location>
        <begin position="98"/>
        <end position="119"/>
    </location>
</feature>
<keyword evidence="2" id="KW-0472">Membrane</keyword>
<gene>
    <name evidence="3" type="ORF">E5Z56_04560</name>
</gene>
<feature type="transmembrane region" description="Helical" evidence="2">
    <location>
        <begin position="1019"/>
        <end position="1040"/>
    </location>
</feature>
<feature type="compositionally biased region" description="Acidic residues" evidence="1">
    <location>
        <begin position="913"/>
        <end position="932"/>
    </location>
</feature>
<evidence type="ECO:0000256" key="2">
    <source>
        <dbReference type="SAM" id="Phobius"/>
    </source>
</evidence>
<sequence>MSKKTKQLIDTSRMYTQAKKGLGRFFSNNSFVILAFVLPFLIMLLNFAIKRFAPFGDQQILVVDLWHQYYPFLVDFQDKIISGQSLLHSWTNGMGGNYLTLLSYYVASPINFLTAFVPASFLREFLMLSVCVEVGCAGGFTAIFLKKTFHKNGLPLVFFSVGYGCCAFFMGYYWNVIWLNTVAMLPLVALGMVMLWRENKFCLYTISLALSVIANYYVGLFACIFTFLCFIGYSIMYWNGWKEFFSRLARTAIFSVIALMITSFISLPAFNGLQLTYSTNNSWPDTIRTYYNWSEIMSQSLDFITPSTKENLPNIACGMAALFFGIMFLSARKVTWRAKAFSIGLLAFLVASFNVNVLDYVWHGMHFTNMIPHRFAYLFSFVLVVMAYRAYTLIEKARIWDVLLGFLGSLLLCVISSTIQTGTVVWGSFLLICILTVATGLYIFKIYPRVVLDLVVFTLVLVEMFIAGYKGIEAVSSTSTANYPEGEAVTADVIRAMNNLETNTVDMWRAEMTKTQTLNDASLNGYNGISQFSSMSNVSVTKFLEEFGCQGWQSGNRYTYRESTPVTNLFLNVKYLISRDGTYSATDYMSPAYTNNNEVLLKNNYYLPMGFVGNKNATKYTLETRDPDDFSELNAIQKQNEFFRDITGINKDVFSEIKMTNVTSTANVTSYQVNKYYEDSMMGYDYSFNTNGASSASNMEFTYDINEAGSYYVYGVYYGTSLETQAINIKKNGSSIKQDGDISRPYILNAGNFAKGDKLSVSLDNLPNTATGNFALHVAKINDDVFKEGYNKLAQNTLKATKCTDTQLNGVLESNTDGLFYTSIVYEDGWTVKVDGEKVDTKKVGGALLAFDITAGKHKIEISYLPSGYLVGTLASILGIILLLGFAFLYRSKLKNTFIFKYKTHPNANPDRFDDEDDENFTEEKSDEDTEKEENYVKKEPSIGTRLFFSIIFSVVYFVVWLGSIIKKMQILCKEDSNYAVDIILSFIVPFYFVYVMFKYGKKKEEIASTKSLKVTSAFNHLCLELGASCGLMVSIFTFLTSLVKNYTTYNSQVQQNKDIVAGGGQASPITVSLFPTGVALTIMIFCIGLWFVLRFVNMYLFEKDIQQIGKQVFSLKSKKKR</sequence>
<feature type="transmembrane region" description="Helical" evidence="2">
    <location>
        <begin position="375"/>
        <end position="392"/>
    </location>
</feature>
<evidence type="ECO:0008006" key="5">
    <source>
        <dbReference type="Google" id="ProtNLM"/>
    </source>
</evidence>
<dbReference type="InterPro" id="IPR018580">
    <property type="entry name" value="Uncharacterised_YfhO"/>
</dbReference>
<protein>
    <recommendedName>
        <fullName evidence="5">Bacterial membrane protein YfhO</fullName>
    </recommendedName>
</protein>
<feature type="transmembrane region" description="Helical" evidence="2">
    <location>
        <begin position="177"/>
        <end position="196"/>
    </location>
</feature>
<organism evidence="3 4">
    <name type="scientific">Ruminococcus bovis</name>
    <dbReference type="NCBI Taxonomy" id="2564099"/>
    <lineage>
        <taxon>Bacteria</taxon>
        <taxon>Bacillati</taxon>
        <taxon>Bacillota</taxon>
        <taxon>Clostridia</taxon>
        <taxon>Eubacteriales</taxon>
        <taxon>Oscillospiraceae</taxon>
        <taxon>Ruminococcus</taxon>
    </lineage>
</organism>
<feature type="transmembrane region" description="Helical" evidence="2">
    <location>
        <begin position="252"/>
        <end position="270"/>
    </location>
</feature>
<name>A0A4P8XXC1_9FIRM</name>
<feature type="transmembrane region" description="Helical" evidence="2">
    <location>
        <begin position="947"/>
        <end position="966"/>
    </location>
</feature>
<proteinExistence type="predicted"/>
<keyword evidence="2" id="KW-0812">Transmembrane</keyword>
<evidence type="ECO:0000313" key="4">
    <source>
        <dbReference type="Proteomes" id="UP000301475"/>
    </source>
</evidence>
<feature type="transmembrane region" description="Helical" evidence="2">
    <location>
        <begin position="978"/>
        <end position="998"/>
    </location>
</feature>
<evidence type="ECO:0000256" key="1">
    <source>
        <dbReference type="SAM" id="MobiDB-lite"/>
    </source>
</evidence>
<feature type="transmembrane region" description="Helical" evidence="2">
    <location>
        <begin position="425"/>
        <end position="444"/>
    </location>
</feature>
<feature type="transmembrane region" description="Helical" evidence="2">
    <location>
        <begin position="312"/>
        <end position="331"/>
    </location>
</feature>
<dbReference type="OrthoDB" id="9815466at2"/>
<feature type="transmembrane region" description="Helical" evidence="2">
    <location>
        <begin position="31"/>
        <end position="49"/>
    </location>
</feature>
<dbReference type="Proteomes" id="UP000301475">
    <property type="component" value="Chromosome"/>
</dbReference>
<keyword evidence="4" id="KW-1185">Reference proteome</keyword>
<dbReference type="KEGG" id="ruj:E5Z56_04560"/>
<accession>A0A4P8XXC1</accession>
<reference evidence="3 4" key="1">
    <citation type="submission" date="2019-04" db="EMBL/GenBank/DDBJ databases">
        <authorList>
            <person name="Embree M."/>
            <person name="Gaffney J.R."/>
        </authorList>
    </citation>
    <scope>NUCLEOTIDE SEQUENCE [LARGE SCALE GENOMIC DNA]</scope>
    <source>
        <strain evidence="3 4">JE7A12</strain>
    </source>
</reference>
<feature type="transmembrane region" description="Helical" evidence="2">
    <location>
        <begin position="1074"/>
        <end position="1094"/>
    </location>
</feature>
<feature type="transmembrane region" description="Helical" evidence="2">
    <location>
        <begin position="399"/>
        <end position="419"/>
    </location>
</feature>
<feature type="transmembrane region" description="Helical" evidence="2">
    <location>
        <begin position="451"/>
        <end position="469"/>
    </location>
</feature>
<keyword evidence="2" id="KW-1133">Transmembrane helix</keyword>
<feature type="transmembrane region" description="Helical" evidence="2">
    <location>
        <begin position="869"/>
        <end position="890"/>
    </location>
</feature>
<evidence type="ECO:0000313" key="3">
    <source>
        <dbReference type="EMBL" id="QCT06680.1"/>
    </source>
</evidence>
<feature type="transmembrane region" description="Helical" evidence="2">
    <location>
        <begin position="125"/>
        <end position="145"/>
    </location>
</feature>
<feature type="region of interest" description="Disordered" evidence="1">
    <location>
        <begin position="910"/>
        <end position="934"/>
    </location>
</feature>
<feature type="transmembrane region" description="Helical" evidence="2">
    <location>
        <begin position="224"/>
        <end position="240"/>
    </location>
</feature>
<dbReference type="PANTHER" id="PTHR38454">
    <property type="entry name" value="INTEGRAL MEMBRANE PROTEIN-RELATED"/>
    <property type="match status" value="1"/>
</dbReference>
<feature type="transmembrane region" description="Helical" evidence="2">
    <location>
        <begin position="152"/>
        <end position="171"/>
    </location>
</feature>